<evidence type="ECO:0000256" key="3">
    <source>
        <dbReference type="ARBA" id="ARBA00012142"/>
    </source>
</evidence>
<evidence type="ECO:0000256" key="12">
    <source>
        <dbReference type="NCBIfam" id="TIGR01064"/>
    </source>
</evidence>
<dbReference type="NCBIfam" id="NF004886">
    <property type="entry name" value="PRK06247.1"/>
    <property type="match status" value="1"/>
</dbReference>
<keyword evidence="6" id="KW-0547">Nucleotide-binding</keyword>
<evidence type="ECO:0000313" key="16">
    <source>
        <dbReference type="EMBL" id="MEE8657726.1"/>
    </source>
</evidence>
<accession>A0ABU7U1E8</accession>
<dbReference type="EC" id="2.7.1.40" evidence="3 12"/>
<sequence length="490" mass="52954">MTISRPTAHVLSGGAVKKPGLRRTKIVATLGPASSTYEMIRALAVGGVNMFRLNFSHGTHEDHAARHNIVRDVEAELKRPLAILADLQGPKLRVGTFAEGRVKLEKGARFRLDLDRAPGDTHRVCLPHPEIIEAARPESHLLLDDGKMRLRVLSGDASHLLTEVEVGGFLSDRKGVNVPDVTLPIPALTEKDRRDLDFALELGVDYIALSFVQRPEDVLEAKEIAKGQAWIMTKLEKPQAVARLSEIIAVSDAVMVARGDLGVELPAEEVPIEQKRAIAEARFQGKPVVVATQMLESMISVPTPTRAEVTDVSNAVYDGADAVMLSAESASGQYPLEAVGVMARVTRRIEQDREWSPQDEAFRPDSDGTVNGAIAEAAWQVAESISAAVIVAYTASGLGALRISRERPECPILALTPNDDVARRLNAVWGVYAMSVGQEMPVLNVEAVVDQAVELAVSEGYAKKDDKLVLLMGLPFGTMGATNTLRVVTV</sequence>
<gene>
    <name evidence="16" type="ORF">DOFOFD_01685</name>
</gene>
<protein>
    <recommendedName>
        <fullName evidence="3 12">Pyruvate kinase</fullName>
        <ecNumber evidence="3 12">2.7.1.40</ecNumber>
    </recommendedName>
</protein>
<keyword evidence="8" id="KW-0067">ATP-binding</keyword>
<dbReference type="SUPFAM" id="SSF50800">
    <property type="entry name" value="PK beta-barrel domain-like"/>
    <property type="match status" value="1"/>
</dbReference>
<evidence type="ECO:0000256" key="2">
    <source>
        <dbReference type="ARBA" id="ARBA00008663"/>
    </source>
</evidence>
<dbReference type="InterPro" id="IPR011037">
    <property type="entry name" value="Pyrv_Knase-like_insert_dom_sf"/>
</dbReference>
<evidence type="ECO:0000259" key="14">
    <source>
        <dbReference type="Pfam" id="PF00224"/>
    </source>
</evidence>
<evidence type="ECO:0000256" key="13">
    <source>
        <dbReference type="RuleBase" id="RU000504"/>
    </source>
</evidence>
<evidence type="ECO:0000256" key="10">
    <source>
        <dbReference type="ARBA" id="ARBA00023152"/>
    </source>
</evidence>
<evidence type="ECO:0000256" key="8">
    <source>
        <dbReference type="ARBA" id="ARBA00022840"/>
    </source>
</evidence>
<evidence type="ECO:0000256" key="6">
    <source>
        <dbReference type="ARBA" id="ARBA00022741"/>
    </source>
</evidence>
<reference evidence="16 17" key="1">
    <citation type="submission" date="2023-10" db="EMBL/GenBank/DDBJ databases">
        <title>Sorlinia euscelidii gen. nov., sp. nov., an acetic acid bacteria isolated from the gut of Euscelidius variegatus emitter.</title>
        <authorList>
            <person name="Michoud G."/>
            <person name="Marasco R."/>
            <person name="Seferji K."/>
            <person name="Gonella E."/>
            <person name="Garuglieri E."/>
            <person name="Alma A."/>
            <person name="Mapelli F."/>
            <person name="Borin S."/>
            <person name="Daffonchio D."/>
            <person name="Crotti E."/>
        </authorList>
    </citation>
    <scope>NUCLEOTIDE SEQUENCE [LARGE SCALE GENOMIC DNA]</scope>
    <source>
        <strain evidence="16 17">EV16P</strain>
    </source>
</reference>
<dbReference type="RefSeq" id="WP_394818734.1">
    <property type="nucleotide sequence ID" value="NZ_JAWJZY010000001.1"/>
</dbReference>
<feature type="domain" description="Pyruvate kinase C-terminal" evidence="15">
    <location>
        <begin position="373"/>
        <end position="488"/>
    </location>
</feature>
<comment type="catalytic activity">
    <reaction evidence="13">
        <text>pyruvate + ATP = phosphoenolpyruvate + ADP + H(+)</text>
        <dbReference type="Rhea" id="RHEA:18157"/>
        <dbReference type="ChEBI" id="CHEBI:15361"/>
        <dbReference type="ChEBI" id="CHEBI:15378"/>
        <dbReference type="ChEBI" id="CHEBI:30616"/>
        <dbReference type="ChEBI" id="CHEBI:58702"/>
        <dbReference type="ChEBI" id="CHEBI:456216"/>
        <dbReference type="EC" id="2.7.1.40"/>
    </reaction>
</comment>
<dbReference type="Pfam" id="PF02887">
    <property type="entry name" value="PK_C"/>
    <property type="match status" value="1"/>
</dbReference>
<name>A0ABU7U1E8_9PROT</name>
<keyword evidence="7 13" id="KW-0418">Kinase</keyword>
<dbReference type="InterPro" id="IPR040442">
    <property type="entry name" value="Pyrv_kinase-like_dom_sf"/>
</dbReference>
<dbReference type="InterPro" id="IPR001697">
    <property type="entry name" value="Pyr_Knase"/>
</dbReference>
<dbReference type="Gene3D" id="3.20.20.60">
    <property type="entry name" value="Phosphoenolpyruvate-binding domains"/>
    <property type="match status" value="1"/>
</dbReference>
<keyword evidence="4 13" id="KW-0808">Transferase</keyword>
<keyword evidence="11 16" id="KW-0670">Pyruvate</keyword>
<dbReference type="PRINTS" id="PR01050">
    <property type="entry name" value="PYRUVTKNASE"/>
</dbReference>
<dbReference type="InterPro" id="IPR015793">
    <property type="entry name" value="Pyrv_Knase_brl"/>
</dbReference>
<keyword evidence="10 13" id="KW-0324">Glycolysis</keyword>
<dbReference type="Proteomes" id="UP001312908">
    <property type="component" value="Unassembled WGS sequence"/>
</dbReference>
<evidence type="ECO:0000313" key="17">
    <source>
        <dbReference type="Proteomes" id="UP001312908"/>
    </source>
</evidence>
<feature type="domain" description="Pyruvate kinase barrel" evidence="14">
    <location>
        <begin position="22"/>
        <end position="339"/>
    </location>
</feature>
<evidence type="ECO:0000259" key="15">
    <source>
        <dbReference type="Pfam" id="PF02887"/>
    </source>
</evidence>
<dbReference type="InterPro" id="IPR015795">
    <property type="entry name" value="Pyrv_Knase_C"/>
</dbReference>
<proteinExistence type="inferred from homology"/>
<dbReference type="Gene3D" id="3.40.1380.20">
    <property type="entry name" value="Pyruvate kinase, C-terminal domain"/>
    <property type="match status" value="1"/>
</dbReference>
<dbReference type="SUPFAM" id="SSF52935">
    <property type="entry name" value="PK C-terminal domain-like"/>
    <property type="match status" value="1"/>
</dbReference>
<dbReference type="Pfam" id="PF00224">
    <property type="entry name" value="PK"/>
    <property type="match status" value="1"/>
</dbReference>
<comment type="caution">
    <text evidence="16">The sequence shown here is derived from an EMBL/GenBank/DDBJ whole genome shotgun (WGS) entry which is preliminary data.</text>
</comment>
<evidence type="ECO:0000256" key="5">
    <source>
        <dbReference type="ARBA" id="ARBA00022723"/>
    </source>
</evidence>
<dbReference type="PANTHER" id="PTHR11817">
    <property type="entry name" value="PYRUVATE KINASE"/>
    <property type="match status" value="1"/>
</dbReference>
<dbReference type="NCBIfam" id="NF004491">
    <property type="entry name" value="PRK05826.1"/>
    <property type="match status" value="1"/>
</dbReference>
<keyword evidence="17" id="KW-1185">Reference proteome</keyword>
<dbReference type="GO" id="GO:0016301">
    <property type="term" value="F:kinase activity"/>
    <property type="evidence" value="ECO:0007669"/>
    <property type="project" value="UniProtKB-KW"/>
</dbReference>
<dbReference type="NCBIfam" id="NF004978">
    <property type="entry name" value="PRK06354.1"/>
    <property type="match status" value="1"/>
</dbReference>
<comment type="pathway">
    <text evidence="1 13">Carbohydrate degradation; glycolysis; pyruvate from D-glyceraldehyde 3-phosphate: step 5/5.</text>
</comment>
<evidence type="ECO:0000256" key="4">
    <source>
        <dbReference type="ARBA" id="ARBA00022679"/>
    </source>
</evidence>
<evidence type="ECO:0000256" key="9">
    <source>
        <dbReference type="ARBA" id="ARBA00022842"/>
    </source>
</evidence>
<keyword evidence="9 13" id="KW-0460">Magnesium</keyword>
<keyword evidence="5" id="KW-0479">Metal-binding</keyword>
<evidence type="ECO:0000256" key="1">
    <source>
        <dbReference type="ARBA" id="ARBA00004997"/>
    </source>
</evidence>
<dbReference type="InterPro" id="IPR015806">
    <property type="entry name" value="Pyrv_Knase_insert_dom_sf"/>
</dbReference>
<evidence type="ECO:0000256" key="11">
    <source>
        <dbReference type="ARBA" id="ARBA00023317"/>
    </source>
</evidence>
<evidence type="ECO:0000256" key="7">
    <source>
        <dbReference type="ARBA" id="ARBA00022777"/>
    </source>
</evidence>
<dbReference type="InterPro" id="IPR036918">
    <property type="entry name" value="Pyrv_Knase_C_sf"/>
</dbReference>
<organism evidence="16 17">
    <name type="scientific">Sorlinia euscelidii</name>
    <dbReference type="NCBI Taxonomy" id="3081148"/>
    <lineage>
        <taxon>Bacteria</taxon>
        <taxon>Pseudomonadati</taxon>
        <taxon>Pseudomonadota</taxon>
        <taxon>Alphaproteobacteria</taxon>
        <taxon>Acetobacterales</taxon>
        <taxon>Acetobacteraceae</taxon>
        <taxon>Sorlinia</taxon>
    </lineage>
</organism>
<comment type="similarity">
    <text evidence="2 13">Belongs to the pyruvate kinase family.</text>
</comment>
<dbReference type="NCBIfam" id="TIGR01064">
    <property type="entry name" value="pyruv_kin"/>
    <property type="match status" value="1"/>
</dbReference>
<dbReference type="Gene3D" id="2.40.33.10">
    <property type="entry name" value="PK beta-barrel domain-like"/>
    <property type="match status" value="1"/>
</dbReference>
<dbReference type="InterPro" id="IPR015813">
    <property type="entry name" value="Pyrv/PenolPyrv_kinase-like_dom"/>
</dbReference>
<dbReference type="SUPFAM" id="SSF51621">
    <property type="entry name" value="Phosphoenolpyruvate/pyruvate domain"/>
    <property type="match status" value="1"/>
</dbReference>
<dbReference type="EMBL" id="JAWJZY010000001">
    <property type="protein sequence ID" value="MEE8657726.1"/>
    <property type="molecule type" value="Genomic_DNA"/>
</dbReference>